<feature type="domain" description="Legume lectin" evidence="3">
    <location>
        <begin position="26"/>
        <end position="267"/>
    </location>
</feature>
<evidence type="ECO:0000259" key="3">
    <source>
        <dbReference type="Pfam" id="PF00139"/>
    </source>
</evidence>
<dbReference type="EMBL" id="JAVIJP010000005">
    <property type="protein sequence ID" value="KAL3652558.1"/>
    <property type="molecule type" value="Genomic_DNA"/>
</dbReference>
<accession>A0ABD3EDP8</accession>
<protein>
    <recommendedName>
        <fullName evidence="3">Legume lectin domain-containing protein</fullName>
    </recommendedName>
</protein>
<dbReference type="InterPro" id="IPR001220">
    <property type="entry name" value="Legume_lectin_dom"/>
</dbReference>
<dbReference type="PANTHER" id="PTHR32401:SF38">
    <property type="entry name" value="LECTIN-LIKE PROTEIN"/>
    <property type="match status" value="1"/>
</dbReference>
<evidence type="ECO:0000313" key="4">
    <source>
        <dbReference type="EMBL" id="KAL3652558.1"/>
    </source>
</evidence>
<evidence type="ECO:0000313" key="5">
    <source>
        <dbReference type="Proteomes" id="UP001632038"/>
    </source>
</evidence>
<dbReference type="FunFam" id="2.60.120.200:FF:000246">
    <property type="entry name" value="L-type lectin-domain containing receptor kinase V.9"/>
    <property type="match status" value="1"/>
</dbReference>
<evidence type="ECO:0000256" key="2">
    <source>
        <dbReference type="ARBA" id="ARBA00022734"/>
    </source>
</evidence>
<evidence type="ECO:0000256" key="1">
    <source>
        <dbReference type="ARBA" id="ARBA00007606"/>
    </source>
</evidence>
<dbReference type="InterPro" id="IPR013320">
    <property type="entry name" value="ConA-like_dom_sf"/>
</dbReference>
<gene>
    <name evidence="4" type="ORF">CASFOL_002239</name>
</gene>
<dbReference type="Gene3D" id="2.60.120.200">
    <property type="match status" value="1"/>
</dbReference>
<sequence>MEITIIINFLLLLVTKTYFFKSTLALNFTCNSFSQGDLLLSGAARINSGAILLTNSTAIFAVGRAFYPSPIPFRPSPDANHIFPFSTSFVLSITPPQRPRLPGHGMAFVVVPAAGTEGASPGKRLGLTNYTNDGNPKNHLFAVEFDVFRDQDLNDMDYNHVGVDLNSVKSLVAHEAGYWGGDGGNESFVKLKLNNGDKYRVWTDYVAVGGRLTVTMAPLNVGRPPKPLIEVVVDLSAVFLDDMYVGFAAATGNFVENHEIHSWNLTVPPAGSMKMELLGGGATDCVKTEVGIN</sequence>
<dbReference type="Proteomes" id="UP001632038">
    <property type="component" value="Unassembled WGS sequence"/>
</dbReference>
<dbReference type="GO" id="GO:0030246">
    <property type="term" value="F:carbohydrate binding"/>
    <property type="evidence" value="ECO:0007669"/>
    <property type="project" value="UniProtKB-KW"/>
</dbReference>
<name>A0ABD3EDP8_9LAMI</name>
<dbReference type="InterPro" id="IPR016363">
    <property type="entry name" value="L-lectin"/>
</dbReference>
<dbReference type="SUPFAM" id="SSF49899">
    <property type="entry name" value="Concanavalin A-like lectins/glucanases"/>
    <property type="match status" value="1"/>
</dbReference>
<proteinExistence type="inferred from homology"/>
<reference evidence="5" key="1">
    <citation type="journal article" date="2024" name="IScience">
        <title>Strigolactones Initiate the Formation of Haustorium-like Structures in Castilleja.</title>
        <authorList>
            <person name="Buerger M."/>
            <person name="Peterson D."/>
            <person name="Chory J."/>
        </authorList>
    </citation>
    <scope>NUCLEOTIDE SEQUENCE [LARGE SCALE GENOMIC DNA]</scope>
</reference>
<comment type="similarity">
    <text evidence="1">Belongs to the leguminous lectin family.</text>
</comment>
<dbReference type="AlphaFoldDB" id="A0ABD3EDP8"/>
<keyword evidence="2" id="KW-0430">Lectin</keyword>
<dbReference type="PANTHER" id="PTHR32401">
    <property type="entry name" value="CONCANAVALIN A-LIKE LECTIN FAMILY PROTEIN"/>
    <property type="match status" value="1"/>
</dbReference>
<keyword evidence="5" id="KW-1185">Reference proteome</keyword>
<dbReference type="PIRSF" id="PIRSF002690">
    <property type="entry name" value="L-type_lectin_plant"/>
    <property type="match status" value="1"/>
</dbReference>
<dbReference type="CDD" id="cd06899">
    <property type="entry name" value="lectin_legume_LecRK_Arcelin_ConA"/>
    <property type="match status" value="1"/>
</dbReference>
<organism evidence="4 5">
    <name type="scientific">Castilleja foliolosa</name>
    <dbReference type="NCBI Taxonomy" id="1961234"/>
    <lineage>
        <taxon>Eukaryota</taxon>
        <taxon>Viridiplantae</taxon>
        <taxon>Streptophyta</taxon>
        <taxon>Embryophyta</taxon>
        <taxon>Tracheophyta</taxon>
        <taxon>Spermatophyta</taxon>
        <taxon>Magnoliopsida</taxon>
        <taxon>eudicotyledons</taxon>
        <taxon>Gunneridae</taxon>
        <taxon>Pentapetalae</taxon>
        <taxon>asterids</taxon>
        <taxon>lamiids</taxon>
        <taxon>Lamiales</taxon>
        <taxon>Orobanchaceae</taxon>
        <taxon>Pedicularideae</taxon>
        <taxon>Castillejinae</taxon>
        <taxon>Castilleja</taxon>
    </lineage>
</organism>
<dbReference type="Pfam" id="PF00139">
    <property type="entry name" value="Lectin_legB"/>
    <property type="match status" value="1"/>
</dbReference>
<comment type="caution">
    <text evidence="4">The sequence shown here is derived from an EMBL/GenBank/DDBJ whole genome shotgun (WGS) entry which is preliminary data.</text>
</comment>
<dbReference type="InterPro" id="IPR050258">
    <property type="entry name" value="Leguminous_Lectin"/>
</dbReference>